<dbReference type="AlphaFoldDB" id="A0A0K1EQA7"/>
<dbReference type="PATRIC" id="fig|52.7.peg.8040"/>
<dbReference type="EMBL" id="CP012159">
    <property type="protein sequence ID" value="AKT43090.1"/>
    <property type="molecule type" value="Genomic_DNA"/>
</dbReference>
<evidence type="ECO:0000313" key="1">
    <source>
        <dbReference type="EMBL" id="AKT43090.1"/>
    </source>
</evidence>
<gene>
    <name evidence="1" type="ORF">CMC5_073180</name>
</gene>
<dbReference type="Proteomes" id="UP000067626">
    <property type="component" value="Chromosome"/>
</dbReference>
<protein>
    <submittedName>
        <fullName evidence="1">Uncharacterized protein</fullName>
    </submittedName>
</protein>
<reference evidence="1 2" key="1">
    <citation type="submission" date="2015-07" db="EMBL/GenBank/DDBJ databases">
        <title>Genome analysis of myxobacterium Chondromyces crocatus Cm c5 reveals a high potential for natural compound synthesis and the genetic basis for the loss of fruiting body formation.</title>
        <authorList>
            <person name="Zaburannyi N."/>
            <person name="Bunk B."/>
            <person name="Maier J."/>
            <person name="Overmann J."/>
            <person name="Mueller R."/>
        </authorList>
    </citation>
    <scope>NUCLEOTIDE SEQUENCE [LARGE SCALE GENOMIC DNA]</scope>
    <source>
        <strain evidence="1 2">Cm c5</strain>
    </source>
</reference>
<organism evidence="1 2">
    <name type="scientific">Chondromyces crocatus</name>
    <dbReference type="NCBI Taxonomy" id="52"/>
    <lineage>
        <taxon>Bacteria</taxon>
        <taxon>Pseudomonadati</taxon>
        <taxon>Myxococcota</taxon>
        <taxon>Polyangia</taxon>
        <taxon>Polyangiales</taxon>
        <taxon>Polyangiaceae</taxon>
        <taxon>Chondromyces</taxon>
    </lineage>
</organism>
<keyword evidence="2" id="KW-1185">Reference proteome</keyword>
<sequence length="161" mass="17393">MTAAAALRRSVIKPPSLARPRKVEKVPFVELYAGRLQGVVSSGSDIERVYVSFFDGSSGNFNCSTNNNRPCGGLRSSPCKHLQALMGEAVLQFGAPRVIAYLGLGADPASAKGPGDLLRFIKGGPQREEAGMVFSRFLTYLHHVSLPSTTAPIPEMNWFVR</sequence>
<evidence type="ECO:0000313" key="2">
    <source>
        <dbReference type="Proteomes" id="UP000067626"/>
    </source>
</evidence>
<proteinExistence type="predicted"/>
<name>A0A0K1EQA7_CHOCO</name>
<accession>A0A0K1EQA7</accession>
<dbReference type="KEGG" id="ccro:CMC5_073180"/>
<dbReference type="OrthoDB" id="5510165at2"/>
<dbReference type="STRING" id="52.CMC5_073180"/>